<keyword evidence="3" id="KW-1185">Reference proteome</keyword>
<evidence type="ECO:0000313" key="2">
    <source>
        <dbReference type="EMBL" id="SHO55020.1"/>
    </source>
</evidence>
<evidence type="ECO:0000256" key="1">
    <source>
        <dbReference type="SAM" id="Coils"/>
    </source>
</evidence>
<evidence type="ECO:0008006" key="4">
    <source>
        <dbReference type="Google" id="ProtNLM"/>
    </source>
</evidence>
<reference evidence="3" key="1">
    <citation type="submission" date="2016-12" db="EMBL/GenBank/DDBJ databases">
        <authorList>
            <person name="Rodrigo-Torres L."/>
            <person name="Arahal R.D."/>
            <person name="Lucena T."/>
        </authorList>
    </citation>
    <scope>NUCLEOTIDE SEQUENCE [LARGE SCALE GENOMIC DNA]</scope>
</reference>
<gene>
    <name evidence="2" type="ORF">VQ7734_00739</name>
</gene>
<keyword evidence="1" id="KW-0175">Coiled coil</keyword>
<dbReference type="AlphaFoldDB" id="A0A1M7YR00"/>
<organism evidence="2 3">
    <name type="scientific">Vibrio quintilis</name>
    <dbReference type="NCBI Taxonomy" id="1117707"/>
    <lineage>
        <taxon>Bacteria</taxon>
        <taxon>Pseudomonadati</taxon>
        <taxon>Pseudomonadota</taxon>
        <taxon>Gammaproteobacteria</taxon>
        <taxon>Vibrionales</taxon>
        <taxon>Vibrionaceae</taxon>
        <taxon>Vibrio</taxon>
    </lineage>
</organism>
<dbReference type="STRING" id="1117707.VQ7734_00739"/>
<accession>A0A1M7YR00</accession>
<dbReference type="Gene3D" id="1.10.287.1490">
    <property type="match status" value="1"/>
</dbReference>
<sequence length="189" mass="21237">MNTITDLVTQLNSATQALKDHRQDCATKTRRVRELESKLALLKGDVLSRETEINSLFEPSDVETAKTELLKATESVKSCEKAIENLQNFLKITSVSISSNISGQISELKKEIFDAKNDELLEQLSLTDEQISLLKEFVVINQLAPRRDSYGYYIGSAFGARYGELRGDEWKSVKNGLLEKMGFPPESMN</sequence>
<proteinExistence type="predicted"/>
<protein>
    <recommendedName>
        <fullName evidence="4">Chromosome partition protein Smc</fullName>
    </recommendedName>
</protein>
<dbReference type="Proteomes" id="UP000184600">
    <property type="component" value="Unassembled WGS sequence"/>
</dbReference>
<feature type="coiled-coil region" evidence="1">
    <location>
        <begin position="4"/>
        <end position="38"/>
    </location>
</feature>
<evidence type="ECO:0000313" key="3">
    <source>
        <dbReference type="Proteomes" id="UP000184600"/>
    </source>
</evidence>
<dbReference type="RefSeq" id="WP_073579923.1">
    <property type="nucleotide sequence ID" value="NZ_AP024898.1"/>
</dbReference>
<name>A0A1M7YR00_9VIBR</name>
<dbReference type="EMBL" id="FRFG01000010">
    <property type="protein sequence ID" value="SHO55020.1"/>
    <property type="molecule type" value="Genomic_DNA"/>
</dbReference>